<evidence type="ECO:0000256" key="11">
    <source>
        <dbReference type="ARBA" id="ARBA00022958"/>
    </source>
</evidence>
<evidence type="ECO:0000256" key="21">
    <source>
        <dbReference type="ARBA" id="ARBA00049499"/>
    </source>
</evidence>
<dbReference type="SFLD" id="SFLDS00003">
    <property type="entry name" value="Haloacid_Dehalogenase"/>
    <property type="match status" value="1"/>
</dbReference>
<dbReference type="SUPFAM" id="SSF81660">
    <property type="entry name" value="Metal cation-transporting ATPase, ATP-binding domain N"/>
    <property type="match status" value="1"/>
</dbReference>
<dbReference type="Pfam" id="PF00689">
    <property type="entry name" value="Cation_ATPase_C"/>
    <property type="match status" value="1"/>
</dbReference>
<feature type="transmembrane region" description="Helical" evidence="23">
    <location>
        <begin position="1451"/>
        <end position="1469"/>
    </location>
</feature>
<dbReference type="SUPFAM" id="SSF51445">
    <property type="entry name" value="(Trans)glycosidases"/>
    <property type="match status" value="1"/>
</dbReference>
<feature type="transmembrane region" description="Helical" evidence="23">
    <location>
        <begin position="1322"/>
        <end position="1343"/>
    </location>
</feature>
<accession>A0A9Q8WNH4</accession>
<dbReference type="SFLD" id="SFLDF00027">
    <property type="entry name" value="p-type_atpase"/>
    <property type="match status" value="1"/>
</dbReference>
<name>A0A9Q8WNH4_9PEZI</name>
<feature type="region of interest" description="Disordered" evidence="22">
    <location>
        <begin position="522"/>
        <end position="542"/>
    </location>
</feature>
<dbReference type="NCBIfam" id="TIGR01494">
    <property type="entry name" value="ATPase_P-type"/>
    <property type="match status" value="2"/>
</dbReference>
<comment type="subcellular location">
    <subcellularLocation>
        <location evidence="2">Cell membrane</location>
        <topology evidence="2">Multi-pass membrane protein</topology>
    </subcellularLocation>
</comment>
<feature type="transmembrane region" description="Helical" evidence="23">
    <location>
        <begin position="745"/>
        <end position="763"/>
    </location>
</feature>
<dbReference type="InterPro" id="IPR023298">
    <property type="entry name" value="ATPase_P-typ_TM_dom_sf"/>
</dbReference>
<dbReference type="InterPro" id="IPR008250">
    <property type="entry name" value="ATPase_P-typ_transduc_dom_A_sf"/>
</dbReference>
<evidence type="ECO:0000256" key="12">
    <source>
        <dbReference type="ARBA" id="ARBA00022967"/>
    </source>
</evidence>
<dbReference type="EC" id="7.2.2.3" evidence="19"/>
<gene>
    <name evidence="25" type="ORF">CLUP02_15390</name>
</gene>
<keyword evidence="15" id="KW-0406">Ion transport</keyword>
<feature type="transmembrane region" description="Helical" evidence="23">
    <location>
        <begin position="844"/>
        <end position="870"/>
    </location>
</feature>
<dbReference type="FunFam" id="1.20.1110.10:FF:000015">
    <property type="entry name" value="Sodium ion P-type ATPase"/>
    <property type="match status" value="1"/>
</dbReference>
<dbReference type="Gene3D" id="2.70.150.10">
    <property type="entry name" value="Calcium-transporting ATPase, cytoplasmic transduction domain A"/>
    <property type="match status" value="1"/>
</dbReference>
<dbReference type="EMBL" id="CP019480">
    <property type="protein sequence ID" value="UQC89859.1"/>
    <property type="molecule type" value="Genomic_DNA"/>
</dbReference>
<keyword evidence="17" id="KW-0739">Sodium transport</keyword>
<dbReference type="SFLD" id="SFLDG00002">
    <property type="entry name" value="C1.7:_P-type_atpase_like"/>
    <property type="match status" value="1"/>
</dbReference>
<dbReference type="InterPro" id="IPR036412">
    <property type="entry name" value="HAD-like_sf"/>
</dbReference>
<dbReference type="Pfam" id="PF11790">
    <property type="entry name" value="Glyco_hydro_cc"/>
    <property type="match status" value="1"/>
</dbReference>
<dbReference type="SMART" id="SM00831">
    <property type="entry name" value="Cation_ATPase_N"/>
    <property type="match status" value="1"/>
</dbReference>
<dbReference type="NCBIfam" id="TIGR01523">
    <property type="entry name" value="ATPase-IID_K-Na"/>
    <property type="match status" value="1"/>
</dbReference>
<dbReference type="KEGG" id="clup:CLUP02_15390"/>
<evidence type="ECO:0000256" key="17">
    <source>
        <dbReference type="ARBA" id="ARBA00023201"/>
    </source>
</evidence>
<organism evidence="25 26">
    <name type="scientific">Colletotrichum lupini</name>
    <dbReference type="NCBI Taxonomy" id="145971"/>
    <lineage>
        <taxon>Eukaryota</taxon>
        <taxon>Fungi</taxon>
        <taxon>Dikarya</taxon>
        <taxon>Ascomycota</taxon>
        <taxon>Pezizomycotina</taxon>
        <taxon>Sordariomycetes</taxon>
        <taxon>Hypocreomycetidae</taxon>
        <taxon>Glomerellales</taxon>
        <taxon>Glomerellaceae</taxon>
        <taxon>Colletotrichum</taxon>
        <taxon>Colletotrichum acutatum species complex</taxon>
    </lineage>
</organism>
<comment type="catalytic activity">
    <reaction evidence="21">
        <text>Na(+)(in) + ATP + H2O = Na(+)(out) + ADP + phosphate + H(+)</text>
        <dbReference type="Rhea" id="RHEA:14633"/>
        <dbReference type="ChEBI" id="CHEBI:15377"/>
        <dbReference type="ChEBI" id="CHEBI:15378"/>
        <dbReference type="ChEBI" id="CHEBI:29101"/>
        <dbReference type="ChEBI" id="CHEBI:30616"/>
        <dbReference type="ChEBI" id="CHEBI:43474"/>
        <dbReference type="ChEBI" id="CHEBI:456216"/>
        <dbReference type="EC" id="7.2.2.3"/>
    </reaction>
    <physiologicalReaction direction="left-to-right" evidence="21">
        <dbReference type="Rhea" id="RHEA:14634"/>
    </physiologicalReaction>
</comment>
<keyword evidence="11" id="KW-0630">Potassium</keyword>
<dbReference type="FunFam" id="3.40.1110.10:FF:000039">
    <property type="entry name" value="Sodium P-type ATPase"/>
    <property type="match status" value="1"/>
</dbReference>
<keyword evidence="16 23" id="KW-0472">Membrane</keyword>
<evidence type="ECO:0000256" key="9">
    <source>
        <dbReference type="ARBA" id="ARBA00022840"/>
    </source>
</evidence>
<feature type="transmembrane region" description="Helical" evidence="23">
    <location>
        <begin position="1359"/>
        <end position="1380"/>
    </location>
</feature>
<dbReference type="PROSITE" id="PS00154">
    <property type="entry name" value="ATPASE_E1_E2"/>
    <property type="match status" value="1"/>
</dbReference>
<dbReference type="GO" id="GO:0006813">
    <property type="term" value="P:potassium ion transport"/>
    <property type="evidence" value="ECO:0007669"/>
    <property type="project" value="UniProtKB-KW"/>
</dbReference>
<evidence type="ECO:0000256" key="4">
    <source>
        <dbReference type="ARBA" id="ARBA00022475"/>
    </source>
</evidence>
<keyword evidence="4" id="KW-1003">Cell membrane</keyword>
<proteinExistence type="inferred from homology"/>
<keyword evidence="26" id="KW-1185">Reference proteome</keyword>
<dbReference type="InterPro" id="IPR024655">
    <property type="entry name" value="Asl1_glyco_hydro_catalytic"/>
</dbReference>
<dbReference type="Pfam" id="PF00690">
    <property type="entry name" value="Cation_ATPase_N"/>
    <property type="match status" value="1"/>
</dbReference>
<dbReference type="InterPro" id="IPR006068">
    <property type="entry name" value="ATPase_P-typ_cation-transptr_C"/>
</dbReference>
<evidence type="ECO:0000313" key="25">
    <source>
        <dbReference type="EMBL" id="UQC89859.1"/>
    </source>
</evidence>
<dbReference type="InterPro" id="IPR004014">
    <property type="entry name" value="ATPase_P-typ_cation-transptr_N"/>
</dbReference>
<feature type="transmembrane region" description="Helical" evidence="23">
    <location>
        <begin position="1490"/>
        <end position="1514"/>
    </location>
</feature>
<dbReference type="InterPro" id="IPR023299">
    <property type="entry name" value="ATPase_P-typ_cyto_dom_N"/>
</dbReference>
<dbReference type="SUPFAM" id="SSF81665">
    <property type="entry name" value="Calcium ATPase, transmembrane domain M"/>
    <property type="match status" value="1"/>
</dbReference>
<evidence type="ECO:0000313" key="26">
    <source>
        <dbReference type="Proteomes" id="UP000830671"/>
    </source>
</evidence>
<dbReference type="Pfam" id="PF00122">
    <property type="entry name" value="E1-E2_ATPase"/>
    <property type="match status" value="1"/>
</dbReference>
<evidence type="ECO:0000256" key="19">
    <source>
        <dbReference type="ARBA" id="ARBA00035029"/>
    </source>
</evidence>
<feature type="transmembrane region" description="Helical" evidence="23">
    <location>
        <begin position="817"/>
        <end position="838"/>
    </location>
</feature>
<keyword evidence="13 23" id="KW-1133">Transmembrane helix</keyword>
<keyword evidence="9" id="KW-0067">ATP-binding</keyword>
<dbReference type="GO" id="GO:0005524">
    <property type="term" value="F:ATP binding"/>
    <property type="evidence" value="ECO:0007669"/>
    <property type="project" value="UniProtKB-KW"/>
</dbReference>
<dbReference type="Pfam" id="PF08282">
    <property type="entry name" value="Hydrolase_3"/>
    <property type="match status" value="1"/>
</dbReference>
<dbReference type="InterPro" id="IPR017853">
    <property type="entry name" value="GH"/>
</dbReference>
<dbReference type="GO" id="GO:0016887">
    <property type="term" value="F:ATP hydrolysis activity"/>
    <property type="evidence" value="ECO:0007669"/>
    <property type="project" value="InterPro"/>
</dbReference>
<dbReference type="FunFam" id="2.70.150.10:FF:000016">
    <property type="entry name" value="Calcium-transporting P-type ATPase putative"/>
    <property type="match status" value="1"/>
</dbReference>
<dbReference type="GO" id="GO:0008554">
    <property type="term" value="F:P-type sodium transporter activity"/>
    <property type="evidence" value="ECO:0007669"/>
    <property type="project" value="UniProtKB-EC"/>
</dbReference>
<comment type="catalytic activity">
    <reaction evidence="20">
        <text>K(+)(in) + ATP + H2O = K(+)(out) + ADP + phosphate + H(+)</text>
        <dbReference type="Rhea" id="RHEA:75815"/>
        <dbReference type="ChEBI" id="CHEBI:15377"/>
        <dbReference type="ChEBI" id="CHEBI:15378"/>
        <dbReference type="ChEBI" id="CHEBI:29103"/>
        <dbReference type="ChEBI" id="CHEBI:30616"/>
        <dbReference type="ChEBI" id="CHEBI:43474"/>
        <dbReference type="ChEBI" id="CHEBI:456216"/>
    </reaction>
</comment>
<reference evidence="25" key="1">
    <citation type="journal article" date="2021" name="Mol. Plant Microbe Interact.">
        <title>Complete Genome Sequence of the Plant-Pathogenic Fungus Colletotrichum lupini.</title>
        <authorList>
            <person name="Baroncelli R."/>
            <person name="Pensec F."/>
            <person name="Da Lio D."/>
            <person name="Boufleur T."/>
            <person name="Vicente I."/>
            <person name="Sarrocco S."/>
            <person name="Picot A."/>
            <person name="Baraldi E."/>
            <person name="Sukno S."/>
            <person name="Thon M."/>
            <person name="Le Floch G."/>
        </authorList>
    </citation>
    <scope>NUCLEOTIDE SEQUENCE</scope>
    <source>
        <strain evidence="25">IMI 504893</strain>
    </source>
</reference>
<keyword evidence="3" id="KW-0813">Transport</keyword>
<sequence length="1573" mass="173874">MATPKFSKRCLLWDYTNTRDRPDAIDQLFTTTSPSDSANKPIAAAVEARAPLTVTPFKSVHNWNAWYPPELKGRLPFRPMIRTRAQLDTEEWDWIRDSDAEMVHYLNEPERQGISPADAAAWWLDKVVPELREKRGKKLVGPACASDPGGEAWLAEFMTIVYEDEKKKKKKKMRPDFLGVHYYSGDVEHAKRYLTSMYERYGLPLNVSEIASISRDPVEVEAFTEELSGWMDEKEWIDEYGWFGCMAHCADDFVSPAAQLMDGEGRFTPLMRRLMGFWSGMMRNTKTGTYTGFLSRVDHWHASSIIRGRIWKLSVDVMGCAYLGANMNQAETSLGLRLGCFFSPSVSPPPRASQKKASRSCPTTRRSSTPKTFILIARAQTLIARLGKSITCRTCTCRVAPVHYDGTQNGFLPDYFSNIFVIFLAPVKTACLSPNLLQSSQLTLYSLILSRNQPMTWDFVTFHQLGSTSKVYQRMRKAENGPSTLYVVAVSEEFCVEAKMSKRYRFTNITAYSQTMKATEKTADSFQEHASGQSNKPLSRPPHSLEAAQVLEELHVDAIQGLDPDDAIRRLAELGRNELRQQKGVQPLKIFLEQIFNAMTLVLLLALGASFGIQAWIEGGILGGIIVLNIFIGFFQTLQAEKTINSLKNLGKPTCKVVRDGKTIEIQTADVVPGDIIDLNTGDSVPADIRLIEAVNLEADEALLTGESAPVSKMPNSVFDEDMGPGDRLNVVYSSTVITKGRGRGVVFATGMCTEIGLIAGALNGGSGDKSRVKRNEDGNASIFAYFAAGYTATKSWIGEFLGLTIGTPLQRKLSQLFLWLFLFAIICAIVVLGVNKFDSRKDVIIYAVTTAIGTIPVSLLLVLTVTMAAGTKKMLERHVIVRNLSSLEALGGVSNICSDKTGTITQGRMVVRKAWLPGCGTYSVHTTNDVYNPFAGEVQFAAGQPEDIGSVSEKEHDLRAEPIDTHHEPATKPALQWFLNVASLANLATLKQAVDDPTSSGEWTASGAPTEIAIEVFASRFGWNRLQLCQGSEASWKEIAEFPFDSDVKKMSVIFKDVASEEMHIFTKGAVERVLSSCNTIAYGDDTRTLTDRYREDIISNMEVLAGQGLRVLALAHRTLSSDLSEAQFADGKAPNRNNFETDLTFRGLIGIYDPPRPESRPSVEMCQGAGIVVHMLTGDHPQTARAIATEVGILPPPEKLRVLAADVAEAMVMPAHDFDALTDAQIDDLPQLPLVVARCAPSTKVRMIEALHRRGRYVAMTGDGVNDSPSLKRADIGIAMGSGSDVAKESSDIVLTDDNFASILNAIEEGRRIFDNIQKFILHVLAANIGFVIALLTGLAFKDETDTSVFLLSPVEILWMLLGTGAFCETGLGFEKAVPDILKRPPQNLKYGVFTHEFILDMVVYGLIMAGCVLGAFTLVVFGFNGGNLGIECNNAYSTACEPVFRARATSYTTMTWIFLLFAWELIDSRRSLFYMPAGFKAWGQHLWGNKFLFLSVTVVFFVVFPTLYIPVLDHVVFMHHGISWEWAIVFVDVFIFMAGVEAYKWAKRVYARRMLAKIDSGFAESNGAQV</sequence>
<keyword evidence="10" id="KW-0460">Magnesium</keyword>
<dbReference type="InterPro" id="IPR018303">
    <property type="entry name" value="ATPase_P-typ_P_site"/>
</dbReference>
<evidence type="ECO:0000256" key="22">
    <source>
        <dbReference type="SAM" id="MobiDB-lite"/>
    </source>
</evidence>
<keyword evidence="14" id="KW-0915">Sodium</keyword>
<feature type="transmembrane region" description="Helical" evidence="23">
    <location>
        <begin position="1400"/>
        <end position="1424"/>
    </location>
</feature>
<dbReference type="GO" id="GO:0046872">
    <property type="term" value="F:metal ion binding"/>
    <property type="evidence" value="ECO:0007669"/>
    <property type="project" value="UniProtKB-KW"/>
</dbReference>
<dbReference type="SUPFAM" id="SSF56784">
    <property type="entry name" value="HAD-like"/>
    <property type="match status" value="1"/>
</dbReference>
<evidence type="ECO:0000256" key="5">
    <source>
        <dbReference type="ARBA" id="ARBA00022538"/>
    </source>
</evidence>
<keyword evidence="12" id="KW-1278">Translocase</keyword>
<dbReference type="Proteomes" id="UP000830671">
    <property type="component" value="Chromosome 8"/>
</dbReference>
<evidence type="ECO:0000256" key="10">
    <source>
        <dbReference type="ARBA" id="ARBA00022842"/>
    </source>
</evidence>
<dbReference type="InterPro" id="IPR044492">
    <property type="entry name" value="P_typ_ATPase_HD_dom"/>
</dbReference>
<feature type="domain" description="Cation-transporting P-type ATPase N-terminal" evidence="24">
    <location>
        <begin position="541"/>
        <end position="615"/>
    </location>
</feature>
<dbReference type="Gene3D" id="3.20.20.80">
    <property type="entry name" value="Glycosidases"/>
    <property type="match status" value="1"/>
</dbReference>
<evidence type="ECO:0000256" key="15">
    <source>
        <dbReference type="ARBA" id="ARBA00023065"/>
    </source>
</evidence>
<keyword evidence="8" id="KW-0547">Nucleotide-binding</keyword>
<feature type="transmembrane region" description="Helical" evidence="23">
    <location>
        <begin position="619"/>
        <end position="638"/>
    </location>
</feature>
<evidence type="ECO:0000256" key="2">
    <source>
        <dbReference type="ARBA" id="ARBA00004651"/>
    </source>
</evidence>
<evidence type="ECO:0000256" key="14">
    <source>
        <dbReference type="ARBA" id="ARBA00023053"/>
    </source>
</evidence>
<dbReference type="InterPro" id="IPR059000">
    <property type="entry name" value="ATPase_P-type_domA"/>
</dbReference>
<dbReference type="PANTHER" id="PTHR42861">
    <property type="entry name" value="CALCIUM-TRANSPORTING ATPASE"/>
    <property type="match status" value="1"/>
</dbReference>
<evidence type="ECO:0000256" key="7">
    <source>
        <dbReference type="ARBA" id="ARBA00022723"/>
    </source>
</evidence>
<dbReference type="Pfam" id="PF13246">
    <property type="entry name" value="Cation_ATPase"/>
    <property type="match status" value="1"/>
</dbReference>
<evidence type="ECO:0000256" key="23">
    <source>
        <dbReference type="SAM" id="Phobius"/>
    </source>
</evidence>
<evidence type="ECO:0000256" key="13">
    <source>
        <dbReference type="ARBA" id="ARBA00022989"/>
    </source>
</evidence>
<evidence type="ECO:0000259" key="24">
    <source>
        <dbReference type="SMART" id="SM00831"/>
    </source>
</evidence>
<evidence type="ECO:0000256" key="8">
    <source>
        <dbReference type="ARBA" id="ARBA00022741"/>
    </source>
</evidence>
<comment type="similarity">
    <text evidence="18">Belongs to the cation transport ATPase (P-type) (TC 3.A.3) family. Type IID subfamily.</text>
</comment>
<evidence type="ECO:0000256" key="18">
    <source>
        <dbReference type="ARBA" id="ARBA00035017"/>
    </source>
</evidence>
<dbReference type="GeneID" id="73349324"/>
<protein>
    <recommendedName>
        <fullName evidence="19">P-type Na(+) transporter</fullName>
        <ecNumber evidence="19">7.2.2.3</ecNumber>
    </recommendedName>
</protein>
<evidence type="ECO:0000256" key="16">
    <source>
        <dbReference type="ARBA" id="ARBA00023136"/>
    </source>
</evidence>
<dbReference type="SUPFAM" id="SSF81653">
    <property type="entry name" value="Calcium ATPase, transduction domain A"/>
    <property type="match status" value="1"/>
</dbReference>
<evidence type="ECO:0000256" key="20">
    <source>
        <dbReference type="ARBA" id="ARBA00048599"/>
    </source>
</evidence>
<dbReference type="InterPro" id="IPR006414">
    <property type="entry name" value="P-type_ATPase_IID"/>
</dbReference>
<dbReference type="Gene3D" id="3.40.1110.10">
    <property type="entry name" value="Calcium-transporting ATPase, cytoplasmic domain N"/>
    <property type="match status" value="1"/>
</dbReference>
<feature type="region of interest" description="Disordered" evidence="22">
    <location>
        <begin position="346"/>
        <end position="367"/>
    </location>
</feature>
<evidence type="ECO:0000256" key="1">
    <source>
        <dbReference type="ARBA" id="ARBA00001946"/>
    </source>
</evidence>
<feature type="compositionally biased region" description="Polar residues" evidence="22">
    <location>
        <begin position="528"/>
        <end position="537"/>
    </location>
</feature>
<dbReference type="RefSeq" id="XP_049151460.1">
    <property type="nucleotide sequence ID" value="XM_049294314.1"/>
</dbReference>
<keyword evidence="5" id="KW-0633">Potassium transport</keyword>
<dbReference type="FunFam" id="3.40.50.1000:FF:000047">
    <property type="entry name" value="Sodium P-type ATPase"/>
    <property type="match status" value="1"/>
</dbReference>
<evidence type="ECO:0000256" key="6">
    <source>
        <dbReference type="ARBA" id="ARBA00022692"/>
    </source>
</evidence>
<feature type="transmembrane region" description="Helical" evidence="23">
    <location>
        <begin position="1526"/>
        <end position="1546"/>
    </location>
</feature>
<evidence type="ECO:0000256" key="3">
    <source>
        <dbReference type="ARBA" id="ARBA00022448"/>
    </source>
</evidence>
<keyword evidence="7" id="KW-0479">Metal-binding</keyword>
<dbReference type="PRINTS" id="PR00119">
    <property type="entry name" value="CATATPASE"/>
</dbReference>
<dbReference type="InterPro" id="IPR001757">
    <property type="entry name" value="P_typ_ATPase"/>
</dbReference>
<comment type="cofactor">
    <cofactor evidence="1">
        <name>Mg(2+)</name>
        <dbReference type="ChEBI" id="CHEBI:18420"/>
    </cofactor>
</comment>
<feature type="transmembrane region" description="Helical" evidence="23">
    <location>
        <begin position="783"/>
        <end position="805"/>
    </location>
</feature>
<dbReference type="Gene3D" id="1.20.1110.10">
    <property type="entry name" value="Calcium-transporting ATPase, transmembrane domain"/>
    <property type="match status" value="2"/>
</dbReference>
<dbReference type="GO" id="GO:0005886">
    <property type="term" value="C:plasma membrane"/>
    <property type="evidence" value="ECO:0007669"/>
    <property type="project" value="UniProtKB-SubCell"/>
</dbReference>
<keyword evidence="6 23" id="KW-0812">Transmembrane</keyword>